<dbReference type="EMBL" id="WNYA01016767">
    <property type="protein sequence ID" value="KAG8539055.1"/>
    <property type="molecule type" value="Genomic_DNA"/>
</dbReference>
<evidence type="ECO:0000259" key="2">
    <source>
        <dbReference type="PROSITE" id="PS50003"/>
    </source>
</evidence>
<feature type="region of interest" description="Disordered" evidence="1">
    <location>
        <begin position="33"/>
        <end position="72"/>
    </location>
</feature>
<sequence length="386" mass="43381">MAEESASWLDSLRSVIREEVQVSVKNIIDQQPAFITKDLPGPSSSTPRETLSVSEEEGEKEDVSSASEEELSGRPLFLAEDTEGLLRMVRSSMDIEEKKPHKSVQDIMFEGLTERKRRTFPIHDTIRALISKEWQNPDKKSYIPRAIKRKYPFDESATSGWGLPPKVDASIIKISRGTSLPFEDINALRDPMDRKAESFLKKSWEYATTSFRPAVAATCVARSLLLWLDQLGGDIQNKVPRESLKASITGIQKGAALLADASVDILRLSARSTALSNAARRALWLKNWSGDMASRGKLCGIPCDGNFLFGPILDDLLEKAGDKKKGFPTISTQANRPRSFRSFRRSRYQRRDRESRPGPSRPTQPARGYLFGQQHLQSRQSTFRPQ</sequence>
<dbReference type="AlphaFoldDB" id="A0AAV6YVT3"/>
<evidence type="ECO:0000256" key="1">
    <source>
        <dbReference type="SAM" id="MobiDB-lite"/>
    </source>
</evidence>
<gene>
    <name evidence="3" type="ORF">GDO81_021544</name>
</gene>
<comment type="caution">
    <text evidence="3">The sequence shown here is derived from an EMBL/GenBank/DDBJ whole genome shotgun (WGS) entry which is preliminary data.</text>
</comment>
<proteinExistence type="predicted"/>
<accession>A0AAV6YVT3</accession>
<feature type="region of interest" description="Disordered" evidence="1">
    <location>
        <begin position="324"/>
        <end position="386"/>
    </location>
</feature>
<keyword evidence="4" id="KW-1185">Reference proteome</keyword>
<organism evidence="3 4">
    <name type="scientific">Engystomops pustulosus</name>
    <name type="common">Tungara frog</name>
    <name type="synonym">Physalaemus pustulosus</name>
    <dbReference type="NCBI Taxonomy" id="76066"/>
    <lineage>
        <taxon>Eukaryota</taxon>
        <taxon>Metazoa</taxon>
        <taxon>Chordata</taxon>
        <taxon>Craniata</taxon>
        <taxon>Vertebrata</taxon>
        <taxon>Euteleostomi</taxon>
        <taxon>Amphibia</taxon>
        <taxon>Batrachia</taxon>
        <taxon>Anura</taxon>
        <taxon>Neobatrachia</taxon>
        <taxon>Hyloidea</taxon>
        <taxon>Leptodactylidae</taxon>
        <taxon>Leiuperinae</taxon>
        <taxon>Engystomops</taxon>
    </lineage>
</organism>
<feature type="domain" description="PH" evidence="2">
    <location>
        <begin position="1"/>
        <end position="17"/>
    </location>
</feature>
<feature type="compositionally biased region" description="Polar residues" evidence="1">
    <location>
        <begin position="374"/>
        <end position="386"/>
    </location>
</feature>
<dbReference type="InterPro" id="IPR021623">
    <property type="entry name" value="LAP2alpha_C"/>
</dbReference>
<feature type="compositionally biased region" description="Basic residues" evidence="1">
    <location>
        <begin position="338"/>
        <end position="348"/>
    </location>
</feature>
<reference evidence="3" key="1">
    <citation type="thesis" date="2020" institute="ProQuest LLC" country="789 East Eisenhower Parkway, Ann Arbor, MI, USA">
        <title>Comparative Genomics and Chromosome Evolution.</title>
        <authorList>
            <person name="Mudd A.B."/>
        </authorList>
    </citation>
    <scope>NUCLEOTIDE SEQUENCE</scope>
    <source>
        <strain evidence="3">237g6f4</strain>
        <tissue evidence="3">Blood</tissue>
    </source>
</reference>
<dbReference type="InterPro" id="IPR001849">
    <property type="entry name" value="PH_domain"/>
</dbReference>
<evidence type="ECO:0000313" key="4">
    <source>
        <dbReference type="Proteomes" id="UP000824782"/>
    </source>
</evidence>
<dbReference type="Proteomes" id="UP000824782">
    <property type="component" value="Unassembled WGS sequence"/>
</dbReference>
<dbReference type="PROSITE" id="PS50003">
    <property type="entry name" value="PH_DOMAIN"/>
    <property type="match status" value="1"/>
</dbReference>
<feature type="compositionally biased region" description="Polar residues" evidence="1">
    <location>
        <begin position="42"/>
        <end position="53"/>
    </location>
</feature>
<dbReference type="Pfam" id="PF11560">
    <property type="entry name" value="LAP2alpha"/>
    <property type="match status" value="1"/>
</dbReference>
<protein>
    <recommendedName>
        <fullName evidence="2">PH domain-containing protein</fullName>
    </recommendedName>
</protein>
<evidence type="ECO:0000313" key="3">
    <source>
        <dbReference type="EMBL" id="KAG8539055.1"/>
    </source>
</evidence>
<dbReference type="Gene3D" id="1.10.287.3160">
    <property type="match status" value="1"/>
</dbReference>
<name>A0AAV6YVT3_ENGPU</name>